<name>A0ABR7Z113_9PSED</name>
<dbReference type="Pfam" id="PF00126">
    <property type="entry name" value="HTH_1"/>
    <property type="match status" value="1"/>
</dbReference>
<dbReference type="PANTHER" id="PTHR30419:SF8">
    <property type="entry name" value="NITROGEN ASSIMILATION TRANSCRIPTIONAL ACTIVATOR-RELATED"/>
    <property type="match status" value="1"/>
</dbReference>
<dbReference type="PANTHER" id="PTHR30419">
    <property type="entry name" value="HTH-TYPE TRANSCRIPTIONAL REGULATOR YBHD"/>
    <property type="match status" value="1"/>
</dbReference>
<comment type="caution">
    <text evidence="6">The sequence shown here is derived from an EMBL/GenBank/DDBJ whole genome shotgun (WGS) entry which is preliminary data.</text>
</comment>
<feature type="domain" description="HTH lysR-type" evidence="5">
    <location>
        <begin position="5"/>
        <end position="62"/>
    </location>
</feature>
<organism evidence="6 7">
    <name type="scientific">Pseudomonas typographi</name>
    <dbReference type="NCBI Taxonomy" id="2715964"/>
    <lineage>
        <taxon>Bacteria</taxon>
        <taxon>Pseudomonadati</taxon>
        <taxon>Pseudomonadota</taxon>
        <taxon>Gammaproteobacteria</taxon>
        <taxon>Pseudomonadales</taxon>
        <taxon>Pseudomonadaceae</taxon>
        <taxon>Pseudomonas</taxon>
    </lineage>
</organism>
<dbReference type="PRINTS" id="PR00039">
    <property type="entry name" value="HTHLYSR"/>
</dbReference>
<evidence type="ECO:0000256" key="2">
    <source>
        <dbReference type="ARBA" id="ARBA00023015"/>
    </source>
</evidence>
<gene>
    <name evidence="6" type="ORF">HAQ05_10775</name>
</gene>
<dbReference type="InterPro" id="IPR036390">
    <property type="entry name" value="WH_DNA-bd_sf"/>
</dbReference>
<protein>
    <submittedName>
        <fullName evidence="6">LysR family transcriptional regulator</fullName>
    </submittedName>
</protein>
<dbReference type="SUPFAM" id="SSF53850">
    <property type="entry name" value="Periplasmic binding protein-like II"/>
    <property type="match status" value="1"/>
</dbReference>
<dbReference type="PROSITE" id="PS50931">
    <property type="entry name" value="HTH_LYSR"/>
    <property type="match status" value="1"/>
</dbReference>
<keyword evidence="7" id="KW-1185">Reference proteome</keyword>
<evidence type="ECO:0000259" key="5">
    <source>
        <dbReference type="PROSITE" id="PS50931"/>
    </source>
</evidence>
<evidence type="ECO:0000256" key="1">
    <source>
        <dbReference type="ARBA" id="ARBA00009437"/>
    </source>
</evidence>
<sequence>MASRLRLRQLRLLIALDEYGSLHKAAEQVSITQPGATKALNDIEATLGVALFERSPKGLAANDLGRCAIRYARLIHTDLAHLREEMLGILQGEGGRLAVGCIMGGVPMLLRALTRLRARQPALAVEIIEDTSARLLPLVDQGRLDLAICRSSVSRRPDDYTELSLHREHLRVVAHPAHPLAASTTLDLAALGDATWVVYPANMPMRLLLEREFREAGLEFPRYPIETASTFSTLLLLEQDPNLVALMPSDVAQYALRHGLLCELPLRLHSATEPYSALTRRGAQLSAPAQLLLEELHPR</sequence>
<keyword evidence="4" id="KW-0804">Transcription</keyword>
<dbReference type="Gene3D" id="3.40.190.290">
    <property type="match status" value="1"/>
</dbReference>
<evidence type="ECO:0000256" key="3">
    <source>
        <dbReference type="ARBA" id="ARBA00023125"/>
    </source>
</evidence>
<dbReference type="Gene3D" id="1.10.10.10">
    <property type="entry name" value="Winged helix-like DNA-binding domain superfamily/Winged helix DNA-binding domain"/>
    <property type="match status" value="1"/>
</dbReference>
<dbReference type="InterPro" id="IPR036388">
    <property type="entry name" value="WH-like_DNA-bd_sf"/>
</dbReference>
<dbReference type="EMBL" id="JAAOCA010000011">
    <property type="protein sequence ID" value="MBD1599186.1"/>
    <property type="molecule type" value="Genomic_DNA"/>
</dbReference>
<evidence type="ECO:0000313" key="6">
    <source>
        <dbReference type="EMBL" id="MBD1599186.1"/>
    </source>
</evidence>
<comment type="similarity">
    <text evidence="1">Belongs to the LysR transcriptional regulatory family.</text>
</comment>
<reference evidence="6 7" key="1">
    <citation type="journal article" date="2020" name="Insects">
        <title>Bacteria Belonging to Pseudomonas typographi sp. nov. from the Bark Beetle Ips typographus Have Genomic Potential to Aid in the Host Ecology.</title>
        <authorList>
            <person name="Peral-Aranega E."/>
            <person name="Saati-Santamaria Z."/>
            <person name="Kolarik M."/>
            <person name="Rivas R."/>
            <person name="Garcia-Fraile P."/>
        </authorList>
    </citation>
    <scope>NUCLEOTIDE SEQUENCE [LARGE SCALE GENOMIC DNA]</scope>
    <source>
        <strain evidence="6 7">CA3A</strain>
    </source>
</reference>
<dbReference type="SUPFAM" id="SSF46785">
    <property type="entry name" value="Winged helix' DNA-binding domain"/>
    <property type="match status" value="1"/>
</dbReference>
<dbReference type="InterPro" id="IPR000847">
    <property type="entry name" value="LysR_HTH_N"/>
</dbReference>
<proteinExistence type="inferred from homology"/>
<evidence type="ECO:0000313" key="7">
    <source>
        <dbReference type="Proteomes" id="UP000805841"/>
    </source>
</evidence>
<dbReference type="Proteomes" id="UP000805841">
    <property type="component" value="Unassembled WGS sequence"/>
</dbReference>
<dbReference type="InterPro" id="IPR005119">
    <property type="entry name" value="LysR_subst-bd"/>
</dbReference>
<dbReference type="InterPro" id="IPR050950">
    <property type="entry name" value="HTH-type_LysR_regulators"/>
</dbReference>
<dbReference type="Pfam" id="PF03466">
    <property type="entry name" value="LysR_substrate"/>
    <property type="match status" value="1"/>
</dbReference>
<evidence type="ECO:0000256" key="4">
    <source>
        <dbReference type="ARBA" id="ARBA00023163"/>
    </source>
</evidence>
<accession>A0ABR7Z113</accession>
<keyword evidence="3" id="KW-0238">DNA-binding</keyword>
<keyword evidence="2" id="KW-0805">Transcription regulation</keyword>